<dbReference type="EMBL" id="BEHY01000099">
    <property type="protein sequence ID" value="GBD10056.1"/>
    <property type="molecule type" value="Genomic_DNA"/>
</dbReference>
<dbReference type="AlphaFoldDB" id="A0A2H5Y9C4"/>
<comment type="caution">
    <text evidence="3">The sequence shown here is derived from an EMBL/GenBank/DDBJ whole genome shotgun (WGS) entry which is preliminary data.</text>
</comment>
<evidence type="ECO:0000313" key="3">
    <source>
        <dbReference type="EMBL" id="GBD10056.1"/>
    </source>
</evidence>
<protein>
    <submittedName>
        <fullName evidence="3">Uncharacterized protein</fullName>
    </submittedName>
</protein>
<dbReference type="Proteomes" id="UP000236642">
    <property type="component" value="Unassembled WGS sequence"/>
</dbReference>
<feature type="chain" id="PRO_5014166313" evidence="2">
    <location>
        <begin position="21"/>
        <end position="85"/>
    </location>
</feature>
<accession>A0A2H5Y9C4</accession>
<name>A0A2H5Y9C4_9CHLR</name>
<evidence type="ECO:0000313" key="4">
    <source>
        <dbReference type="Proteomes" id="UP000236642"/>
    </source>
</evidence>
<reference evidence="4" key="1">
    <citation type="submission" date="2017-09" db="EMBL/GenBank/DDBJ databases">
        <title>Metaegenomics of thermophilic ammonia-oxidizing enrichment culture.</title>
        <authorList>
            <person name="Kato S."/>
            <person name="Suzuki K."/>
        </authorList>
    </citation>
    <scope>NUCLEOTIDE SEQUENCE [LARGE SCALE GENOMIC DNA]</scope>
</reference>
<feature type="region of interest" description="Disordered" evidence="1">
    <location>
        <begin position="23"/>
        <end position="55"/>
    </location>
</feature>
<feature type="compositionally biased region" description="Pro residues" evidence="1">
    <location>
        <begin position="23"/>
        <end position="43"/>
    </location>
</feature>
<gene>
    <name evidence="3" type="ORF">HRbin22_02319</name>
</gene>
<keyword evidence="2" id="KW-0732">Signal</keyword>
<organism evidence="3 4">
    <name type="scientific">Candidatus Thermoflexus japonica</name>
    <dbReference type="NCBI Taxonomy" id="2035417"/>
    <lineage>
        <taxon>Bacteria</taxon>
        <taxon>Bacillati</taxon>
        <taxon>Chloroflexota</taxon>
        <taxon>Thermoflexia</taxon>
        <taxon>Thermoflexales</taxon>
        <taxon>Thermoflexaceae</taxon>
        <taxon>Thermoflexus</taxon>
    </lineage>
</organism>
<evidence type="ECO:0000256" key="2">
    <source>
        <dbReference type="SAM" id="SignalP"/>
    </source>
</evidence>
<feature type="compositionally biased region" description="Low complexity" evidence="1">
    <location>
        <begin position="44"/>
        <end position="54"/>
    </location>
</feature>
<sequence length="85" mass="8832">MRRILPIITAGFLIALAACARPTPAPTPAPSPTASPSPSPSPEPAAGATPAATPDLQRILFPRPEDWSKGAAAARVTFIEWGDFQ</sequence>
<dbReference type="PROSITE" id="PS51257">
    <property type="entry name" value="PROKAR_LIPOPROTEIN"/>
    <property type="match status" value="1"/>
</dbReference>
<proteinExistence type="predicted"/>
<feature type="signal peptide" evidence="2">
    <location>
        <begin position="1"/>
        <end position="20"/>
    </location>
</feature>
<evidence type="ECO:0000256" key="1">
    <source>
        <dbReference type="SAM" id="MobiDB-lite"/>
    </source>
</evidence>